<proteinExistence type="predicted"/>
<dbReference type="STRING" id="990268.JCM19235_6075"/>
<gene>
    <name evidence="1" type="ORF">JCM19235_6075</name>
</gene>
<reference evidence="1 2" key="2">
    <citation type="submission" date="2014-09" db="EMBL/GenBank/DDBJ databases">
        <authorList>
            <consortium name="NBRP consortium"/>
            <person name="Sawabe T."/>
            <person name="Meirelles P."/>
            <person name="Nakanishi M."/>
            <person name="Sayaka M."/>
            <person name="Hattori M."/>
            <person name="Ohkuma M."/>
        </authorList>
    </citation>
    <scope>NUCLEOTIDE SEQUENCE [LARGE SCALE GENOMIC DNA]</scope>
    <source>
        <strain evidence="2">JCM19235</strain>
    </source>
</reference>
<sequence>MSPEHPLADVELTVEHYLNSQHIGIAESELSRLILSRH</sequence>
<evidence type="ECO:0000313" key="1">
    <source>
        <dbReference type="EMBL" id="GAL17522.1"/>
    </source>
</evidence>
<dbReference type="AlphaFoldDB" id="A0A090SDD9"/>
<reference evidence="1 2" key="1">
    <citation type="submission" date="2014-09" db="EMBL/GenBank/DDBJ databases">
        <title>Vibrio maritimus JCM 19235. (C45) whole genome shotgun sequence.</title>
        <authorList>
            <person name="Sawabe T."/>
            <person name="Meirelles P."/>
            <person name="Nakanishi M."/>
            <person name="Sayaka M."/>
            <person name="Hattori M."/>
            <person name="Ohkuma M."/>
        </authorList>
    </citation>
    <scope>NUCLEOTIDE SEQUENCE [LARGE SCALE GENOMIC DNA]</scope>
    <source>
        <strain evidence="2">JCM19235</strain>
    </source>
</reference>
<dbReference type="Proteomes" id="UP000029228">
    <property type="component" value="Unassembled WGS sequence"/>
</dbReference>
<name>A0A090SDD9_9VIBR</name>
<keyword evidence="2" id="KW-1185">Reference proteome</keyword>
<protein>
    <submittedName>
        <fullName evidence="1">Uncharacterized protein</fullName>
    </submittedName>
</protein>
<accession>A0A090SDD9</accession>
<evidence type="ECO:0000313" key="2">
    <source>
        <dbReference type="Proteomes" id="UP000029228"/>
    </source>
</evidence>
<dbReference type="EMBL" id="BBMR01000002">
    <property type="protein sequence ID" value="GAL17522.1"/>
    <property type="molecule type" value="Genomic_DNA"/>
</dbReference>
<organism evidence="1 2">
    <name type="scientific">Vibrio maritimus</name>
    <dbReference type="NCBI Taxonomy" id="990268"/>
    <lineage>
        <taxon>Bacteria</taxon>
        <taxon>Pseudomonadati</taxon>
        <taxon>Pseudomonadota</taxon>
        <taxon>Gammaproteobacteria</taxon>
        <taxon>Vibrionales</taxon>
        <taxon>Vibrionaceae</taxon>
        <taxon>Vibrio</taxon>
    </lineage>
</organism>
<comment type="caution">
    <text evidence="1">The sequence shown here is derived from an EMBL/GenBank/DDBJ whole genome shotgun (WGS) entry which is preliminary data.</text>
</comment>